<sequence length="253" mass="27479">MPRNPDPIADSVWMRPAAPRRGRPQLSRDEIVGAAVGLLDAEGLDGLSMRRLGATIGAGATSLYFYVAHKDELLELVLDEVMGEIEVPDAAAVGWRAAAGDFARGMRAVILRHPWVIGILGVQANIGPNSMRATDRAIRVLTGVGFRGPEVAWASGVLMSYAIGAATTEAAYRRMTAHTGMTGHQMIERLEPYVERIGSEYPHFLAWWKENRDLDVEQYQDESFEFGLARLLDGLEGWFARGGSAGGGNSPKS</sequence>
<dbReference type="AlphaFoldDB" id="A0A4R5C4N2"/>
<evidence type="ECO:0000256" key="2">
    <source>
        <dbReference type="ARBA" id="ARBA00023015"/>
    </source>
</evidence>
<gene>
    <name evidence="7" type="ORF">E1298_06675</name>
</gene>
<dbReference type="InterPro" id="IPR009057">
    <property type="entry name" value="Homeodomain-like_sf"/>
</dbReference>
<keyword evidence="4" id="KW-0804">Transcription</keyword>
<dbReference type="OrthoDB" id="3818006at2"/>
<dbReference type="Gene3D" id="1.10.357.10">
    <property type="entry name" value="Tetracycline Repressor, domain 2"/>
    <property type="match status" value="1"/>
</dbReference>
<dbReference type="Proteomes" id="UP000294513">
    <property type="component" value="Unassembled WGS sequence"/>
</dbReference>
<dbReference type="InterPro" id="IPR003012">
    <property type="entry name" value="Tet_transcr_reg_TetR"/>
</dbReference>
<dbReference type="Pfam" id="PF02909">
    <property type="entry name" value="TetR_C_1"/>
    <property type="match status" value="1"/>
</dbReference>
<dbReference type="GO" id="GO:0003677">
    <property type="term" value="F:DNA binding"/>
    <property type="evidence" value="ECO:0007669"/>
    <property type="project" value="UniProtKB-UniRule"/>
</dbReference>
<dbReference type="EMBL" id="SMKU01000018">
    <property type="protein sequence ID" value="TDD94661.1"/>
    <property type="molecule type" value="Genomic_DNA"/>
</dbReference>
<dbReference type="Pfam" id="PF00440">
    <property type="entry name" value="TetR_N"/>
    <property type="match status" value="1"/>
</dbReference>
<dbReference type="PROSITE" id="PS50977">
    <property type="entry name" value="HTH_TETR_2"/>
    <property type="match status" value="1"/>
</dbReference>
<dbReference type="SUPFAM" id="SSF48498">
    <property type="entry name" value="Tetracyclin repressor-like, C-terminal domain"/>
    <property type="match status" value="1"/>
</dbReference>
<dbReference type="RefSeq" id="WP_131890028.1">
    <property type="nucleotide sequence ID" value="NZ_SMKU01000018.1"/>
</dbReference>
<organism evidence="7 8">
    <name type="scientific">Actinomadura rubrisoli</name>
    <dbReference type="NCBI Taxonomy" id="2530368"/>
    <lineage>
        <taxon>Bacteria</taxon>
        <taxon>Bacillati</taxon>
        <taxon>Actinomycetota</taxon>
        <taxon>Actinomycetes</taxon>
        <taxon>Streptosporangiales</taxon>
        <taxon>Thermomonosporaceae</taxon>
        <taxon>Actinomadura</taxon>
    </lineage>
</organism>
<proteinExistence type="predicted"/>
<name>A0A4R5C4N2_9ACTN</name>
<dbReference type="InterPro" id="IPR001647">
    <property type="entry name" value="HTH_TetR"/>
</dbReference>
<dbReference type="GO" id="GO:0045892">
    <property type="term" value="P:negative regulation of DNA-templated transcription"/>
    <property type="evidence" value="ECO:0007669"/>
    <property type="project" value="InterPro"/>
</dbReference>
<dbReference type="InterPro" id="IPR004111">
    <property type="entry name" value="Repressor_TetR_C"/>
</dbReference>
<comment type="caution">
    <text evidence="7">The sequence shown here is derived from an EMBL/GenBank/DDBJ whole genome shotgun (WGS) entry which is preliminary data.</text>
</comment>
<dbReference type="Gene3D" id="1.10.10.60">
    <property type="entry name" value="Homeodomain-like"/>
    <property type="match status" value="1"/>
</dbReference>
<dbReference type="GO" id="GO:0046677">
    <property type="term" value="P:response to antibiotic"/>
    <property type="evidence" value="ECO:0007669"/>
    <property type="project" value="InterPro"/>
</dbReference>
<feature type="domain" description="HTH tetR-type" evidence="6">
    <location>
        <begin position="25"/>
        <end position="85"/>
    </location>
</feature>
<keyword evidence="3 5" id="KW-0238">DNA-binding</keyword>
<evidence type="ECO:0000256" key="4">
    <source>
        <dbReference type="ARBA" id="ARBA00023163"/>
    </source>
</evidence>
<evidence type="ECO:0000313" key="7">
    <source>
        <dbReference type="EMBL" id="TDD94661.1"/>
    </source>
</evidence>
<feature type="DNA-binding region" description="H-T-H motif" evidence="5">
    <location>
        <begin position="48"/>
        <end position="67"/>
    </location>
</feature>
<dbReference type="SUPFAM" id="SSF46689">
    <property type="entry name" value="Homeodomain-like"/>
    <property type="match status" value="1"/>
</dbReference>
<keyword evidence="1" id="KW-0678">Repressor</keyword>
<dbReference type="InterPro" id="IPR036271">
    <property type="entry name" value="Tet_transcr_reg_TetR-rel_C_sf"/>
</dbReference>
<dbReference type="PRINTS" id="PR00400">
    <property type="entry name" value="TETREPRESSOR"/>
</dbReference>
<keyword evidence="8" id="KW-1185">Reference proteome</keyword>
<protein>
    <submittedName>
        <fullName evidence="7">TetR/AcrR family transcriptional regulator</fullName>
    </submittedName>
</protein>
<reference evidence="7 8" key="1">
    <citation type="submission" date="2019-03" db="EMBL/GenBank/DDBJ databases">
        <title>Draft genome sequences of novel Actinobacteria.</title>
        <authorList>
            <person name="Sahin N."/>
            <person name="Ay H."/>
            <person name="Saygin H."/>
        </authorList>
    </citation>
    <scope>NUCLEOTIDE SEQUENCE [LARGE SCALE GENOMIC DNA]</scope>
    <source>
        <strain evidence="7 8">H3C3</strain>
    </source>
</reference>
<evidence type="ECO:0000256" key="1">
    <source>
        <dbReference type="ARBA" id="ARBA00022491"/>
    </source>
</evidence>
<keyword evidence="2" id="KW-0805">Transcription regulation</keyword>
<evidence type="ECO:0000313" key="8">
    <source>
        <dbReference type="Proteomes" id="UP000294513"/>
    </source>
</evidence>
<evidence type="ECO:0000256" key="3">
    <source>
        <dbReference type="ARBA" id="ARBA00023125"/>
    </source>
</evidence>
<accession>A0A4R5C4N2</accession>
<evidence type="ECO:0000256" key="5">
    <source>
        <dbReference type="PROSITE-ProRule" id="PRU00335"/>
    </source>
</evidence>
<evidence type="ECO:0000259" key="6">
    <source>
        <dbReference type="PROSITE" id="PS50977"/>
    </source>
</evidence>